<organism evidence="2 3">
    <name type="scientific">Ramalina farinacea</name>
    <dbReference type="NCBI Taxonomy" id="258253"/>
    <lineage>
        <taxon>Eukaryota</taxon>
        <taxon>Fungi</taxon>
        <taxon>Dikarya</taxon>
        <taxon>Ascomycota</taxon>
        <taxon>Pezizomycotina</taxon>
        <taxon>Lecanoromycetes</taxon>
        <taxon>OSLEUM clade</taxon>
        <taxon>Lecanoromycetidae</taxon>
        <taxon>Lecanorales</taxon>
        <taxon>Lecanorineae</taxon>
        <taxon>Ramalinaceae</taxon>
        <taxon>Ramalina</taxon>
    </lineage>
</organism>
<feature type="compositionally biased region" description="Polar residues" evidence="1">
    <location>
        <begin position="13"/>
        <end position="35"/>
    </location>
</feature>
<dbReference type="AlphaFoldDB" id="A0AA43QLA0"/>
<accession>A0AA43QLA0</accession>
<comment type="caution">
    <text evidence="2">The sequence shown here is derived from an EMBL/GenBank/DDBJ whole genome shotgun (WGS) entry which is preliminary data.</text>
</comment>
<protein>
    <submittedName>
        <fullName evidence="2">Uncharacterized protein</fullName>
    </submittedName>
</protein>
<proteinExistence type="predicted"/>
<sequence>MTKCAVSEVGPSKQPTSQPTEHSSTPFAAFQTETSHPARVEIVIAGRTRGGNSEAIHGVGSLHERDMAKTPDLESRGKFSEQTSASRWVKPLDHELEERKGNATGEIPLANYLGYLKQLMTEDAAD</sequence>
<dbReference type="Proteomes" id="UP001161017">
    <property type="component" value="Unassembled WGS sequence"/>
</dbReference>
<evidence type="ECO:0000313" key="3">
    <source>
        <dbReference type="Proteomes" id="UP001161017"/>
    </source>
</evidence>
<name>A0AA43QLA0_9LECA</name>
<evidence type="ECO:0000313" key="2">
    <source>
        <dbReference type="EMBL" id="MDI1486788.1"/>
    </source>
</evidence>
<feature type="region of interest" description="Disordered" evidence="1">
    <location>
        <begin position="49"/>
        <end position="85"/>
    </location>
</feature>
<feature type="compositionally biased region" description="Basic and acidic residues" evidence="1">
    <location>
        <begin position="62"/>
        <end position="79"/>
    </location>
</feature>
<feature type="region of interest" description="Disordered" evidence="1">
    <location>
        <begin position="1"/>
        <end position="35"/>
    </location>
</feature>
<reference evidence="2" key="1">
    <citation type="journal article" date="2023" name="Genome Biol. Evol.">
        <title>First Whole Genome Sequence and Flow Cytometry Genome Size Data for the Lichen-Forming Fungus Ramalina farinacea (Ascomycota).</title>
        <authorList>
            <person name="Llewellyn T."/>
            <person name="Mian S."/>
            <person name="Hill R."/>
            <person name="Leitch I.J."/>
            <person name="Gaya E."/>
        </authorList>
    </citation>
    <scope>NUCLEOTIDE SEQUENCE</scope>
    <source>
        <strain evidence="2">LIQ254RAFAR</strain>
    </source>
</reference>
<keyword evidence="3" id="KW-1185">Reference proteome</keyword>
<evidence type="ECO:0000256" key="1">
    <source>
        <dbReference type="SAM" id="MobiDB-lite"/>
    </source>
</evidence>
<gene>
    <name evidence="2" type="ORF">OHK93_006049</name>
</gene>
<dbReference type="EMBL" id="JAPUFD010000004">
    <property type="protein sequence ID" value="MDI1486788.1"/>
    <property type="molecule type" value="Genomic_DNA"/>
</dbReference>